<sequence length="302" mass="34097">MLHNSAIRGYNIKNTTSKLIISLFGDDATVFLSEHDRFQDLKGILNIWCKASKAKFNIEKTEVIPMGSINFRQHLRNGTNNTALSIPNHIKIAKESEPVRTLGGFIGNNVNQCTPWGPVIEKIDAALDRWGKTHPSTEGRQLIIQMVVGGMTQYMTKVQGMPPEIQNTLQKRTRAFMCTGQGRPRIAMDTLTQDITQGGKNVLDLKSILITWIKTYLNFGNKRPLWTYVADGLIKQNATKNGQILDEDAKINPFLQDWSVNKTQSSSIPQDLIDMLKIAKKTNVTFHNMSTKIKCKLPIWHH</sequence>
<evidence type="ECO:0000313" key="1">
    <source>
        <dbReference type="EMBL" id="TFK32734.1"/>
    </source>
</evidence>
<feature type="non-terminal residue" evidence="1">
    <location>
        <position position="302"/>
    </location>
</feature>
<accession>A0A5C3LI13</accession>
<proteinExistence type="predicted"/>
<dbReference type="OrthoDB" id="2205812at2759"/>
<organism evidence="1 2">
    <name type="scientific">Crucibulum laeve</name>
    <dbReference type="NCBI Taxonomy" id="68775"/>
    <lineage>
        <taxon>Eukaryota</taxon>
        <taxon>Fungi</taxon>
        <taxon>Dikarya</taxon>
        <taxon>Basidiomycota</taxon>
        <taxon>Agaricomycotina</taxon>
        <taxon>Agaricomycetes</taxon>
        <taxon>Agaricomycetidae</taxon>
        <taxon>Agaricales</taxon>
        <taxon>Agaricineae</taxon>
        <taxon>Nidulariaceae</taxon>
        <taxon>Crucibulum</taxon>
    </lineage>
</organism>
<dbReference type="Proteomes" id="UP000308652">
    <property type="component" value="Unassembled WGS sequence"/>
</dbReference>
<name>A0A5C3LI13_9AGAR</name>
<keyword evidence="2" id="KW-1185">Reference proteome</keyword>
<dbReference type="AlphaFoldDB" id="A0A5C3LI13"/>
<dbReference type="EMBL" id="ML213665">
    <property type="protein sequence ID" value="TFK32734.1"/>
    <property type="molecule type" value="Genomic_DNA"/>
</dbReference>
<reference evidence="1 2" key="1">
    <citation type="journal article" date="2019" name="Nat. Ecol. Evol.">
        <title>Megaphylogeny resolves global patterns of mushroom evolution.</title>
        <authorList>
            <person name="Varga T."/>
            <person name="Krizsan K."/>
            <person name="Foldi C."/>
            <person name="Dima B."/>
            <person name="Sanchez-Garcia M."/>
            <person name="Sanchez-Ramirez S."/>
            <person name="Szollosi G.J."/>
            <person name="Szarkandi J.G."/>
            <person name="Papp V."/>
            <person name="Albert L."/>
            <person name="Andreopoulos W."/>
            <person name="Angelini C."/>
            <person name="Antonin V."/>
            <person name="Barry K.W."/>
            <person name="Bougher N.L."/>
            <person name="Buchanan P."/>
            <person name="Buyck B."/>
            <person name="Bense V."/>
            <person name="Catcheside P."/>
            <person name="Chovatia M."/>
            <person name="Cooper J."/>
            <person name="Damon W."/>
            <person name="Desjardin D."/>
            <person name="Finy P."/>
            <person name="Geml J."/>
            <person name="Haridas S."/>
            <person name="Hughes K."/>
            <person name="Justo A."/>
            <person name="Karasinski D."/>
            <person name="Kautmanova I."/>
            <person name="Kiss B."/>
            <person name="Kocsube S."/>
            <person name="Kotiranta H."/>
            <person name="LaButti K.M."/>
            <person name="Lechner B.E."/>
            <person name="Liimatainen K."/>
            <person name="Lipzen A."/>
            <person name="Lukacs Z."/>
            <person name="Mihaltcheva S."/>
            <person name="Morgado L.N."/>
            <person name="Niskanen T."/>
            <person name="Noordeloos M.E."/>
            <person name="Ohm R.A."/>
            <person name="Ortiz-Santana B."/>
            <person name="Ovrebo C."/>
            <person name="Racz N."/>
            <person name="Riley R."/>
            <person name="Savchenko A."/>
            <person name="Shiryaev A."/>
            <person name="Soop K."/>
            <person name="Spirin V."/>
            <person name="Szebenyi C."/>
            <person name="Tomsovsky M."/>
            <person name="Tulloss R.E."/>
            <person name="Uehling J."/>
            <person name="Grigoriev I.V."/>
            <person name="Vagvolgyi C."/>
            <person name="Papp T."/>
            <person name="Martin F.M."/>
            <person name="Miettinen O."/>
            <person name="Hibbett D.S."/>
            <person name="Nagy L.G."/>
        </authorList>
    </citation>
    <scope>NUCLEOTIDE SEQUENCE [LARGE SCALE GENOMIC DNA]</scope>
    <source>
        <strain evidence="1 2">CBS 166.37</strain>
    </source>
</reference>
<evidence type="ECO:0000313" key="2">
    <source>
        <dbReference type="Proteomes" id="UP000308652"/>
    </source>
</evidence>
<gene>
    <name evidence="1" type="ORF">BDQ12DRAFT_616573</name>
</gene>
<dbReference type="STRING" id="68775.A0A5C3LI13"/>
<evidence type="ECO:0008006" key="3">
    <source>
        <dbReference type="Google" id="ProtNLM"/>
    </source>
</evidence>
<protein>
    <recommendedName>
        <fullName evidence="3">Reverse transcriptase domain-containing protein</fullName>
    </recommendedName>
</protein>